<keyword evidence="1" id="KW-0812">Transmembrane</keyword>
<accession>A0A514C8B6</accession>
<dbReference type="RefSeq" id="WP_143484559.1">
    <property type="nucleotide sequence ID" value="NZ_MK671726.1"/>
</dbReference>
<evidence type="ECO:0000313" key="2">
    <source>
        <dbReference type="EMBL" id="QDH75865.1"/>
    </source>
</evidence>
<organism evidence="2">
    <name type="scientific">Ectopseudomonas mendocina</name>
    <name type="common">Pseudomonas mendocina</name>
    <dbReference type="NCBI Taxonomy" id="300"/>
    <lineage>
        <taxon>Bacteria</taxon>
        <taxon>Pseudomonadati</taxon>
        <taxon>Pseudomonadota</taxon>
        <taxon>Gammaproteobacteria</taxon>
        <taxon>Pseudomonadales</taxon>
        <taxon>Pseudomonadaceae</taxon>
        <taxon>Ectopseudomonas</taxon>
    </lineage>
</organism>
<sequence length="118" mass="13255">MDSAAKSAAALVLWSAIVVAALHFTWPAATLPVEEIPALPGVEQCGFEKFEHCFAEAVTQRQWIFTRRNEFAESYPERTHNHLLIGAIAWIAPVALFFAVRQNRQGHGKSRKEKRNVV</sequence>
<keyword evidence="1" id="KW-1133">Transmembrane helix</keyword>
<reference evidence="2" key="1">
    <citation type="journal article" date="2019" name="Front. Microbiol.">
        <title>Identification of a Novel Plasmid Lineage Associated With the Dissemination of Metallo-beta-Lactamase Genes Among Pseudomonads.</title>
        <authorList>
            <person name="Di Pilato V."/>
            <person name="Antonelli A."/>
            <person name="Giani T."/>
            <person name="Henrici De Angelis L."/>
            <person name="Rossolini G.M."/>
            <person name="Pollini S."/>
        </authorList>
    </citation>
    <scope>NUCLEOTIDE SEQUENCE</scope>
    <source>
        <strain evidence="2">57</strain>
        <plasmid evidence="2">pAER57</plasmid>
    </source>
</reference>
<evidence type="ECO:0000256" key="1">
    <source>
        <dbReference type="SAM" id="Phobius"/>
    </source>
</evidence>
<protein>
    <recommendedName>
        <fullName evidence="3">Transmembrane protein</fullName>
    </recommendedName>
</protein>
<feature type="transmembrane region" description="Helical" evidence="1">
    <location>
        <begin position="83"/>
        <end position="100"/>
    </location>
</feature>
<name>A0A514C8B6_ECTME</name>
<dbReference type="EMBL" id="MK671726">
    <property type="protein sequence ID" value="QDH75865.1"/>
    <property type="molecule type" value="Genomic_DNA"/>
</dbReference>
<keyword evidence="2" id="KW-0614">Plasmid</keyword>
<dbReference type="AlphaFoldDB" id="A0A514C8B6"/>
<geneLocation type="plasmid" evidence="2">
    <name>pAER57</name>
</geneLocation>
<proteinExistence type="predicted"/>
<evidence type="ECO:0008006" key="3">
    <source>
        <dbReference type="Google" id="ProtNLM"/>
    </source>
</evidence>
<keyword evidence="1" id="KW-0472">Membrane</keyword>